<dbReference type="EMBL" id="FCOF02000007">
    <property type="protein sequence ID" value="SAK54257.1"/>
    <property type="molecule type" value="Genomic_DNA"/>
</dbReference>
<gene>
    <name evidence="1" type="ORF">AWB75_01889</name>
</gene>
<dbReference type="AlphaFoldDB" id="A0A158AB02"/>
<proteinExistence type="predicted"/>
<reference evidence="1" key="1">
    <citation type="submission" date="2016-01" db="EMBL/GenBank/DDBJ databases">
        <authorList>
            <person name="Peeters C."/>
        </authorList>
    </citation>
    <scope>NUCLEOTIDE SEQUENCE [LARGE SCALE GENOMIC DNA]</scope>
    <source>
        <strain evidence="1">LMG 29318</strain>
    </source>
</reference>
<comment type="caution">
    <text evidence="1">The sequence shown here is derived from an EMBL/GenBank/DDBJ whole genome shotgun (WGS) entry which is preliminary data.</text>
</comment>
<dbReference type="Proteomes" id="UP000054870">
    <property type="component" value="Unassembled WGS sequence"/>
</dbReference>
<evidence type="ECO:0000313" key="1">
    <source>
        <dbReference type="EMBL" id="SAK54257.1"/>
    </source>
</evidence>
<keyword evidence="2" id="KW-1185">Reference proteome</keyword>
<accession>A0A158AB02</accession>
<sequence length="167" mass="18675">MGKPWEDDSCATVLACYSVYHVPVAAAMWCGLTADEVEKELKLARPIGEQTALARATLRHPYIKCLGPRIRAIHQAIDAGELSVCREDGRRITDEHVGYERRHVYGLDLKEWAKKIVPSERPVFLFDEIERGVHPAISTEAYQALEAALAAKTHKLEQADARGGREQ</sequence>
<protein>
    <submittedName>
        <fullName evidence="1">Uncharacterized protein</fullName>
    </submittedName>
</protein>
<dbReference type="OrthoDB" id="5773058at2"/>
<dbReference type="RefSeq" id="WP_061123846.1">
    <property type="nucleotide sequence ID" value="NZ_FCOF02000007.1"/>
</dbReference>
<organism evidence="1 2">
    <name type="scientific">Caballeronia catudaia</name>
    <dbReference type="NCBI Taxonomy" id="1777136"/>
    <lineage>
        <taxon>Bacteria</taxon>
        <taxon>Pseudomonadati</taxon>
        <taxon>Pseudomonadota</taxon>
        <taxon>Betaproteobacteria</taxon>
        <taxon>Burkholderiales</taxon>
        <taxon>Burkholderiaceae</taxon>
        <taxon>Caballeronia</taxon>
    </lineage>
</organism>
<name>A0A158AB02_9BURK</name>
<evidence type="ECO:0000313" key="2">
    <source>
        <dbReference type="Proteomes" id="UP000054870"/>
    </source>
</evidence>